<evidence type="ECO:0000313" key="2">
    <source>
        <dbReference type="Proteomes" id="UP000231086"/>
    </source>
</evidence>
<dbReference type="Proteomes" id="UP000231086">
    <property type="component" value="Unassembled WGS sequence"/>
</dbReference>
<accession>A0A2M8KJ79</accession>
<comment type="caution">
    <text evidence="1">The sequence shown here is derived from an EMBL/GenBank/DDBJ whole genome shotgun (WGS) entry which is preliminary data.</text>
</comment>
<dbReference type="AlphaFoldDB" id="A0A2M8KJ79"/>
<reference evidence="2" key="1">
    <citation type="submission" date="2017-09" db="EMBL/GenBank/DDBJ databases">
        <title>Depth-based differentiation of microbial function through sediment-hosted aquifers and enrichment of novel symbionts in the deep terrestrial subsurface.</title>
        <authorList>
            <person name="Probst A.J."/>
            <person name="Ladd B."/>
            <person name="Jarett J.K."/>
            <person name="Geller-Mcgrath D.E."/>
            <person name="Sieber C.M.K."/>
            <person name="Emerson J.B."/>
            <person name="Anantharaman K."/>
            <person name="Thomas B.C."/>
            <person name="Malmstrom R."/>
            <person name="Stieglmeier M."/>
            <person name="Klingl A."/>
            <person name="Woyke T."/>
            <person name="Ryan C.M."/>
            <person name="Banfield J.F."/>
        </authorList>
    </citation>
    <scope>NUCLEOTIDE SEQUENCE [LARGE SCALE GENOMIC DNA]</scope>
</reference>
<organism evidence="1 2">
    <name type="scientific">Candidatus Portnoybacteria bacterium CG10_big_fil_rev_8_21_14_0_10_44_7</name>
    <dbReference type="NCBI Taxonomy" id="1974816"/>
    <lineage>
        <taxon>Bacteria</taxon>
        <taxon>Candidatus Portnoyibacteriota</taxon>
    </lineage>
</organism>
<gene>
    <name evidence="1" type="ORF">COU85_00860</name>
</gene>
<proteinExistence type="predicted"/>
<protein>
    <submittedName>
        <fullName evidence="1">Uncharacterized protein</fullName>
    </submittedName>
</protein>
<dbReference type="EMBL" id="PFEA01000017">
    <property type="protein sequence ID" value="PJE59965.1"/>
    <property type="molecule type" value="Genomic_DNA"/>
</dbReference>
<name>A0A2M8KJ79_9BACT</name>
<sequence>MPQYKIALKKSYLAMIKNAVGTNMFRNFYLIKNGRVNDDTKDGQLSCALFVTAILYHFGLIKKPHLTVKSTQADLKTSGWRKIKGPKPGAVLFWEEKYNNGSANRHVGFYLGQQMAISNMASKRKPGRHHWTYNNARQVEAIYWHSELNNKQFNGAGKKLDKDEKIIDS</sequence>
<evidence type="ECO:0000313" key="1">
    <source>
        <dbReference type="EMBL" id="PJE59965.1"/>
    </source>
</evidence>
<dbReference type="Gene3D" id="3.90.1720.10">
    <property type="entry name" value="endopeptidase domain like (from Nostoc punctiforme)"/>
    <property type="match status" value="1"/>
</dbReference>